<sequence>MSPKTITCLVGAMAFWAGPAAAEPPSPPSIVVSGEGMVAVAPDIALVTSGVVTRAQTADAALKANASAMTKVLAAIRQAGVEDRDVGTSGLSVQPVYEQPDSMSSERAPKLTGYEVRNLVSIRSHAIDRFGDLVDAMVQAGSNQIESLTFDVSDRETKLDEARRAAVADARRKAELYVAASGTKLGPVLSLEEQSEGYDGPVRPFAARAKMMDAAPATPIARGEQELRSRVVVRWGLQP</sequence>
<dbReference type="Gene3D" id="3.30.110.170">
    <property type="entry name" value="Protein of unknown function (DUF541), domain 1"/>
    <property type="match status" value="1"/>
</dbReference>
<organism evidence="2 3">
    <name type="scientific">Chelatococcus sambhunathii</name>
    <dbReference type="NCBI Taxonomy" id="363953"/>
    <lineage>
        <taxon>Bacteria</taxon>
        <taxon>Pseudomonadati</taxon>
        <taxon>Pseudomonadota</taxon>
        <taxon>Alphaproteobacteria</taxon>
        <taxon>Hyphomicrobiales</taxon>
        <taxon>Chelatococcaceae</taxon>
        <taxon>Chelatococcus</taxon>
    </lineage>
</organism>
<dbReference type="InterPro" id="IPR052022">
    <property type="entry name" value="26kDa_periplasmic_antigen"/>
</dbReference>
<comment type="caution">
    <text evidence="2">The sequence shown here is derived from an EMBL/GenBank/DDBJ whole genome shotgun (WGS) entry which is preliminary data.</text>
</comment>
<dbReference type="InterPro" id="IPR007497">
    <property type="entry name" value="SIMPL/DUF541"/>
</dbReference>
<dbReference type="Proteomes" id="UP001181622">
    <property type="component" value="Unassembled WGS sequence"/>
</dbReference>
<accession>A0ABU1DE64</accession>
<evidence type="ECO:0000256" key="1">
    <source>
        <dbReference type="SAM" id="SignalP"/>
    </source>
</evidence>
<dbReference type="PANTHER" id="PTHR34387:SF1">
    <property type="entry name" value="PERIPLASMIC IMMUNOGENIC PROTEIN"/>
    <property type="match status" value="1"/>
</dbReference>
<dbReference type="Gene3D" id="3.30.70.2970">
    <property type="entry name" value="Protein of unknown function (DUF541), domain 2"/>
    <property type="match status" value="1"/>
</dbReference>
<evidence type="ECO:0000313" key="3">
    <source>
        <dbReference type="Proteomes" id="UP001181622"/>
    </source>
</evidence>
<dbReference type="EMBL" id="JADBEO010000011">
    <property type="protein sequence ID" value="MDR4306343.1"/>
    <property type="molecule type" value="Genomic_DNA"/>
</dbReference>
<feature type="signal peptide" evidence="1">
    <location>
        <begin position="1"/>
        <end position="22"/>
    </location>
</feature>
<gene>
    <name evidence="2" type="ORF">IHQ68_06895</name>
</gene>
<name>A0ABU1DE64_9HYPH</name>
<evidence type="ECO:0000313" key="2">
    <source>
        <dbReference type="EMBL" id="MDR4306343.1"/>
    </source>
</evidence>
<keyword evidence="1" id="KW-0732">Signal</keyword>
<dbReference type="Pfam" id="PF04402">
    <property type="entry name" value="SIMPL"/>
    <property type="match status" value="1"/>
</dbReference>
<proteinExistence type="predicted"/>
<dbReference type="PANTHER" id="PTHR34387">
    <property type="entry name" value="SLR1258 PROTEIN"/>
    <property type="match status" value="1"/>
</dbReference>
<keyword evidence="3" id="KW-1185">Reference proteome</keyword>
<protein>
    <submittedName>
        <fullName evidence="2">SIMPL domain-containing protein</fullName>
    </submittedName>
</protein>
<dbReference type="RefSeq" id="WP_309390154.1">
    <property type="nucleotide sequence ID" value="NZ_JADBEO010000011.1"/>
</dbReference>
<reference evidence="2" key="1">
    <citation type="submission" date="2020-10" db="EMBL/GenBank/DDBJ databases">
        <authorList>
            <person name="Abbas A."/>
            <person name="Razzaq R."/>
            <person name="Waqas M."/>
            <person name="Abbas N."/>
            <person name="Nielsen T.K."/>
            <person name="Hansen L.H."/>
            <person name="Hussain S."/>
            <person name="Shahid M."/>
        </authorList>
    </citation>
    <scope>NUCLEOTIDE SEQUENCE</scope>
    <source>
        <strain evidence="2">S14</strain>
    </source>
</reference>
<feature type="chain" id="PRO_5045763253" evidence="1">
    <location>
        <begin position="23"/>
        <end position="239"/>
    </location>
</feature>